<feature type="compositionally biased region" description="Polar residues" evidence="3">
    <location>
        <begin position="207"/>
        <end position="219"/>
    </location>
</feature>
<dbReference type="GO" id="GO:0003682">
    <property type="term" value="F:chromatin binding"/>
    <property type="evidence" value="ECO:0007669"/>
    <property type="project" value="TreeGrafter"/>
</dbReference>
<dbReference type="InterPro" id="IPR016197">
    <property type="entry name" value="Chromo-like_dom_sf"/>
</dbReference>
<comment type="caution">
    <text evidence="5">The sequence shown here is derived from an EMBL/GenBank/DDBJ whole genome shotgun (WGS) entry which is preliminary data.</text>
</comment>
<keyword evidence="2" id="KW-0539">Nucleus</keyword>
<dbReference type="InterPro" id="IPR023780">
    <property type="entry name" value="Chromo_domain"/>
</dbReference>
<dbReference type="InterPro" id="IPR052458">
    <property type="entry name" value="PcG_PRC1-like_component"/>
</dbReference>
<dbReference type="Proteomes" id="UP001374579">
    <property type="component" value="Unassembled WGS sequence"/>
</dbReference>
<dbReference type="InterPro" id="IPR000953">
    <property type="entry name" value="Chromo/chromo_shadow_dom"/>
</dbReference>
<evidence type="ECO:0000313" key="6">
    <source>
        <dbReference type="Proteomes" id="UP001374579"/>
    </source>
</evidence>
<dbReference type="GO" id="GO:0000122">
    <property type="term" value="P:negative regulation of transcription by RNA polymerase II"/>
    <property type="evidence" value="ECO:0007669"/>
    <property type="project" value="TreeGrafter"/>
</dbReference>
<feature type="region of interest" description="Disordered" evidence="3">
    <location>
        <begin position="83"/>
        <end position="134"/>
    </location>
</feature>
<dbReference type="PROSITE" id="PS50013">
    <property type="entry name" value="CHROMO_2"/>
    <property type="match status" value="1"/>
</dbReference>
<organism evidence="5 6">
    <name type="scientific">Littorina saxatilis</name>
    <dbReference type="NCBI Taxonomy" id="31220"/>
    <lineage>
        <taxon>Eukaryota</taxon>
        <taxon>Metazoa</taxon>
        <taxon>Spiralia</taxon>
        <taxon>Lophotrochozoa</taxon>
        <taxon>Mollusca</taxon>
        <taxon>Gastropoda</taxon>
        <taxon>Caenogastropoda</taxon>
        <taxon>Littorinimorpha</taxon>
        <taxon>Littorinoidea</taxon>
        <taxon>Littorinidae</taxon>
        <taxon>Littorina</taxon>
    </lineage>
</organism>
<protein>
    <recommendedName>
        <fullName evidence="4">Chromo domain-containing protein</fullName>
    </recommendedName>
</protein>
<dbReference type="PANTHER" id="PTHR46389:SF3">
    <property type="entry name" value="POLYCOMB GROUP PROTEIN PC"/>
    <property type="match status" value="1"/>
</dbReference>
<dbReference type="Pfam" id="PF00385">
    <property type="entry name" value="Chromo"/>
    <property type="match status" value="1"/>
</dbReference>
<name>A0AAN9GKD8_9CAEN</name>
<reference evidence="5 6" key="1">
    <citation type="submission" date="2024-02" db="EMBL/GenBank/DDBJ databases">
        <title>Chromosome-scale genome assembly of the rough periwinkle Littorina saxatilis.</title>
        <authorList>
            <person name="De Jode A."/>
            <person name="Faria R."/>
            <person name="Formenti G."/>
            <person name="Sims Y."/>
            <person name="Smith T.P."/>
            <person name="Tracey A."/>
            <person name="Wood J.M.D."/>
            <person name="Zagrodzka Z.B."/>
            <person name="Johannesson K."/>
            <person name="Butlin R.K."/>
            <person name="Leder E.H."/>
        </authorList>
    </citation>
    <scope>NUCLEOTIDE SEQUENCE [LARGE SCALE GENOMIC DNA]</scope>
    <source>
        <strain evidence="5">Snail1</strain>
        <tissue evidence="5">Muscle</tissue>
    </source>
</reference>
<comment type="subcellular location">
    <subcellularLocation>
        <location evidence="1">Nucleus</location>
    </subcellularLocation>
</comment>
<dbReference type="AlphaFoldDB" id="A0AAN9GKD8"/>
<feature type="compositionally biased region" description="Polar residues" evidence="3">
    <location>
        <begin position="303"/>
        <end position="335"/>
    </location>
</feature>
<dbReference type="PROSITE" id="PS00598">
    <property type="entry name" value="CHROMO_1"/>
    <property type="match status" value="1"/>
</dbReference>
<gene>
    <name evidence="5" type="ORF">V1264_010975</name>
</gene>
<dbReference type="SMART" id="SM00298">
    <property type="entry name" value="CHROMO"/>
    <property type="match status" value="1"/>
</dbReference>
<dbReference type="Pfam" id="PF17218">
    <property type="entry name" value="CBX7_C"/>
    <property type="match status" value="1"/>
</dbReference>
<dbReference type="InterPro" id="IPR023779">
    <property type="entry name" value="Chromodomain_CS"/>
</dbReference>
<dbReference type="CDD" id="cd18627">
    <property type="entry name" value="CD_polycomb_like"/>
    <property type="match status" value="1"/>
</dbReference>
<keyword evidence="6" id="KW-1185">Reference proteome</keyword>
<feature type="domain" description="Chromo" evidence="4">
    <location>
        <begin position="11"/>
        <end position="69"/>
    </location>
</feature>
<dbReference type="GO" id="GO:0000785">
    <property type="term" value="C:chromatin"/>
    <property type="evidence" value="ECO:0007669"/>
    <property type="project" value="TreeGrafter"/>
</dbReference>
<feature type="region of interest" description="Disordered" evidence="3">
    <location>
        <begin position="303"/>
        <end position="345"/>
    </location>
</feature>
<dbReference type="SUPFAM" id="SSF54160">
    <property type="entry name" value="Chromo domain-like"/>
    <property type="match status" value="1"/>
</dbReference>
<evidence type="ECO:0000259" key="4">
    <source>
        <dbReference type="PROSITE" id="PS50013"/>
    </source>
</evidence>
<evidence type="ECO:0000256" key="3">
    <source>
        <dbReference type="SAM" id="MobiDB-lite"/>
    </source>
</evidence>
<dbReference type="PANTHER" id="PTHR46389">
    <property type="entry name" value="POLYCOMB GROUP PROTEIN PC"/>
    <property type="match status" value="1"/>
</dbReference>
<feature type="compositionally biased region" description="Low complexity" evidence="3">
    <location>
        <begin position="336"/>
        <end position="345"/>
    </location>
</feature>
<sequence>MELPAFGDRVFQADFIRKSRRRRGKVEYLVKWKGYSESQSTWEPKENILDPLLIAEFQSRRADLQWQKRQRLIRKRRLQRELEERELDGGTHSSASSSDTEDYNDNHNSRRPSQASSTSSTTTIRDTDHDCGSTKRSAWAFSAGGFRRDLSVASDCSDVSALQGEDNRAFNNLNKKLSPTRTSVDSDEVFVRDGSGPQNLPLHQYPQRRTSVQKSTSSEKSTTAYSIVKKWKRDYFSSCKTGYQEDVEYTPIASPISPPSPNFHDNSYNNYMSLTNEESTEPSTAEQMDNLSLLVAAASTLENHTGDSASHTPARSGDHYNNNNSSNSGDQYNDHSSTTTSMDTSAFHWPMDLDDDASDRFSEGREWTHKKYRPFHHSKPRTRLWYPPHDKPPVKVTVTDVTCNRLRVTFVESPTDQGFFNASMDT</sequence>
<accession>A0AAN9GKD8</accession>
<feature type="region of interest" description="Disordered" evidence="3">
    <location>
        <begin position="178"/>
        <end position="219"/>
    </location>
</feature>
<dbReference type="InterPro" id="IPR033773">
    <property type="entry name" value="CBX7_C"/>
</dbReference>
<evidence type="ECO:0000313" key="5">
    <source>
        <dbReference type="EMBL" id="KAK7111319.1"/>
    </source>
</evidence>
<dbReference type="Gene3D" id="2.40.50.40">
    <property type="match status" value="1"/>
</dbReference>
<evidence type="ECO:0000256" key="2">
    <source>
        <dbReference type="ARBA" id="ARBA00023242"/>
    </source>
</evidence>
<dbReference type="EMBL" id="JBAMIC010000002">
    <property type="protein sequence ID" value="KAK7111319.1"/>
    <property type="molecule type" value="Genomic_DNA"/>
</dbReference>
<evidence type="ECO:0000256" key="1">
    <source>
        <dbReference type="ARBA" id="ARBA00004123"/>
    </source>
</evidence>
<dbReference type="GO" id="GO:0035102">
    <property type="term" value="C:PRC1 complex"/>
    <property type="evidence" value="ECO:0007669"/>
    <property type="project" value="TreeGrafter"/>
</dbReference>
<proteinExistence type="predicted"/>